<protein>
    <submittedName>
        <fullName evidence="2">Expressed protein</fullName>
    </submittedName>
</protein>
<feature type="compositionally biased region" description="Low complexity" evidence="1">
    <location>
        <begin position="264"/>
        <end position="278"/>
    </location>
</feature>
<evidence type="ECO:0000313" key="3">
    <source>
        <dbReference type="Proteomes" id="UP001153365"/>
    </source>
</evidence>
<feature type="compositionally biased region" description="Low complexity" evidence="1">
    <location>
        <begin position="230"/>
        <end position="244"/>
    </location>
</feature>
<feature type="compositionally biased region" description="Basic and acidic residues" evidence="1">
    <location>
        <begin position="208"/>
        <end position="218"/>
    </location>
</feature>
<feature type="compositionally biased region" description="Basic and acidic residues" evidence="1">
    <location>
        <begin position="139"/>
        <end position="166"/>
    </location>
</feature>
<gene>
    <name evidence="2" type="ORF">PPACK8108_LOCUS20584</name>
</gene>
<dbReference type="EMBL" id="CALTRL010005764">
    <property type="protein sequence ID" value="CAH7685990.1"/>
    <property type="molecule type" value="Genomic_DNA"/>
</dbReference>
<organism evidence="2 3">
    <name type="scientific">Phakopsora pachyrhizi</name>
    <name type="common">Asian soybean rust disease fungus</name>
    <dbReference type="NCBI Taxonomy" id="170000"/>
    <lineage>
        <taxon>Eukaryota</taxon>
        <taxon>Fungi</taxon>
        <taxon>Dikarya</taxon>
        <taxon>Basidiomycota</taxon>
        <taxon>Pucciniomycotina</taxon>
        <taxon>Pucciniomycetes</taxon>
        <taxon>Pucciniales</taxon>
        <taxon>Phakopsoraceae</taxon>
        <taxon>Phakopsora</taxon>
    </lineage>
</organism>
<feature type="region of interest" description="Disordered" evidence="1">
    <location>
        <begin position="87"/>
        <end position="126"/>
    </location>
</feature>
<proteinExistence type="predicted"/>
<dbReference type="Proteomes" id="UP001153365">
    <property type="component" value="Unassembled WGS sequence"/>
</dbReference>
<keyword evidence="3" id="KW-1185">Reference proteome</keyword>
<dbReference type="AlphaFoldDB" id="A0AAV0BFR6"/>
<comment type="caution">
    <text evidence="2">The sequence shown here is derived from an EMBL/GenBank/DDBJ whole genome shotgun (WGS) entry which is preliminary data.</text>
</comment>
<feature type="region of interest" description="Disordered" evidence="1">
    <location>
        <begin position="1"/>
        <end position="45"/>
    </location>
</feature>
<evidence type="ECO:0000256" key="1">
    <source>
        <dbReference type="SAM" id="MobiDB-lite"/>
    </source>
</evidence>
<name>A0AAV0BFR6_PHAPC</name>
<feature type="compositionally biased region" description="Polar residues" evidence="1">
    <location>
        <begin position="250"/>
        <end position="259"/>
    </location>
</feature>
<sequence>MVVVGAAEVTSQNTQKHSHHRSSTTGSSSSSNQPTFRSSTATTSPVAKLLSQNRTGSIVQSSVTKVGAITFDRNRHHQIVCSDDLLDHHSHSRNPVANKLSISQEKLKNPIGTDEDDTADHDRDSSAGFQQLKKSLRQRLNEQQRVEEDDNHESRPTDPENDDNQKGKKKKGKIRKLNKSKGKGRAKGLLKGDNPDGDREPDDDGTVDELKNKGTIRDDVEDDSIVLRGSPSKHSSSPSSIPNSAIESMFLNSSSTSGSENRRPSPTLLSPPLTATSTVRPYSPLEIIDPTHSNKSYKNSNNSPHHYRMSGLSKQTSDEILLLTQSVKNTIRPEPDRTSERLVDRFVRQLPPSSSSTTSTIKAKNLSALAGSRRGSVLPELRVPILGMKLRPPTRFNRLIDSLYHQQDRNREAQNLIRIWRPVYDLLFRLPLLALTMVLLRDGELKQKAMKWIDEFFINLLSGSFFFKPFGCLGEEVDSRVLHKRFKVLVKEGCENDEEAVRISITLKTFIWVEINLIFCIVWLLVHKANSLLV</sequence>
<evidence type="ECO:0000313" key="2">
    <source>
        <dbReference type="EMBL" id="CAH7685990.1"/>
    </source>
</evidence>
<accession>A0AAV0BFR6</accession>
<reference evidence="2" key="1">
    <citation type="submission" date="2022-06" db="EMBL/GenBank/DDBJ databases">
        <authorList>
            <consortium name="SYNGENTA / RWTH Aachen University"/>
        </authorList>
    </citation>
    <scope>NUCLEOTIDE SEQUENCE</scope>
</reference>
<feature type="compositionally biased region" description="Basic residues" evidence="1">
    <location>
        <begin position="167"/>
        <end position="188"/>
    </location>
</feature>
<feature type="region of interest" description="Disordered" evidence="1">
    <location>
        <begin position="139"/>
        <end position="281"/>
    </location>
</feature>
<feature type="compositionally biased region" description="Polar residues" evidence="1">
    <location>
        <begin position="32"/>
        <end position="45"/>
    </location>
</feature>